<keyword evidence="1" id="KW-0645">Protease</keyword>
<sequence>MPTWSEILTELKVESAQGNSAPFDFIRRKYLSELSKYTNRNIILYATAFTQKGGAPELLSVTEEDVQGMMEVSYGLEKKPVDLIIHSPGGSPEAAEGIVEYLHAQFPEVRVIIPQIAMSAATMIACSGASIVMGKHSNIGPVDPQLIINSPNGPTSNPAKAIIDQFYKALQEVNEPNKQAWAILLNQYGPSVITQCENYIKMSENLIRDWLNRFMFKTEAPDVKAPIIENIASFLANHDNFKSHGRHISREKAESKGLKIEYLEKDSQLQDLVLSVFHATTHTFSSTPAMKIIENQNGKAFIKIQN</sequence>
<dbReference type="RefSeq" id="WP_005645877.1">
    <property type="nucleotide sequence ID" value="NZ_QRTL01000004.1"/>
</dbReference>
<evidence type="ECO:0000313" key="1">
    <source>
        <dbReference type="EMBL" id="RGM87808.1"/>
    </source>
</evidence>
<proteinExistence type="predicted"/>
<accession>A0A3E4Z5S9</accession>
<dbReference type="PANTHER" id="PTHR35984">
    <property type="entry name" value="PERIPLASMIC SERINE PROTEASE"/>
    <property type="match status" value="1"/>
</dbReference>
<dbReference type="AlphaFoldDB" id="A0A3E4Z5S9"/>
<comment type="caution">
    <text evidence="1">The sequence shown here is derived from an EMBL/GenBank/DDBJ whole genome shotgun (WGS) entry which is preliminary data.</text>
</comment>
<evidence type="ECO:0000313" key="2">
    <source>
        <dbReference type="Proteomes" id="UP000260814"/>
    </source>
</evidence>
<dbReference type="SUPFAM" id="SSF52096">
    <property type="entry name" value="ClpP/crotonase"/>
    <property type="match status" value="1"/>
</dbReference>
<dbReference type="Gene3D" id="3.90.226.10">
    <property type="entry name" value="2-enoyl-CoA Hydratase, Chain A, domain 1"/>
    <property type="match status" value="1"/>
</dbReference>
<protein>
    <submittedName>
        <fullName evidence="1">Serine protease</fullName>
    </submittedName>
</protein>
<dbReference type="GO" id="GO:0008233">
    <property type="term" value="F:peptidase activity"/>
    <property type="evidence" value="ECO:0007669"/>
    <property type="project" value="UniProtKB-KW"/>
</dbReference>
<organism evidence="1 2">
    <name type="scientific">Phocaeicola plebeius</name>
    <dbReference type="NCBI Taxonomy" id="310297"/>
    <lineage>
        <taxon>Bacteria</taxon>
        <taxon>Pseudomonadati</taxon>
        <taxon>Bacteroidota</taxon>
        <taxon>Bacteroidia</taxon>
        <taxon>Bacteroidales</taxon>
        <taxon>Bacteroidaceae</taxon>
        <taxon>Phocaeicola</taxon>
    </lineage>
</organism>
<dbReference type="PANTHER" id="PTHR35984:SF1">
    <property type="entry name" value="PERIPLASMIC SERINE PROTEASE"/>
    <property type="match status" value="1"/>
</dbReference>
<dbReference type="GO" id="GO:0006508">
    <property type="term" value="P:proteolysis"/>
    <property type="evidence" value="ECO:0007669"/>
    <property type="project" value="UniProtKB-KW"/>
</dbReference>
<dbReference type="Pfam" id="PF01972">
    <property type="entry name" value="SDH_protease"/>
    <property type="match status" value="1"/>
</dbReference>
<dbReference type="InterPro" id="IPR002825">
    <property type="entry name" value="Pept_S49_ser-pept_pro"/>
</dbReference>
<dbReference type="GeneID" id="69504894"/>
<dbReference type="InterPro" id="IPR029045">
    <property type="entry name" value="ClpP/crotonase-like_dom_sf"/>
</dbReference>
<gene>
    <name evidence="1" type="ORF">DXB87_13150</name>
</gene>
<dbReference type="GO" id="GO:0016020">
    <property type="term" value="C:membrane"/>
    <property type="evidence" value="ECO:0007669"/>
    <property type="project" value="InterPro"/>
</dbReference>
<name>A0A3E4Z5S9_9BACT</name>
<reference evidence="1 2" key="1">
    <citation type="submission" date="2018-08" db="EMBL/GenBank/DDBJ databases">
        <title>A genome reference for cultivated species of the human gut microbiota.</title>
        <authorList>
            <person name="Zou Y."/>
            <person name="Xue W."/>
            <person name="Luo G."/>
        </authorList>
    </citation>
    <scope>NUCLEOTIDE SEQUENCE [LARGE SCALE GENOMIC DNA]</scope>
    <source>
        <strain evidence="1 2">OM06-2</strain>
    </source>
</reference>
<dbReference type="EMBL" id="QSTW01000019">
    <property type="protein sequence ID" value="RGM87808.1"/>
    <property type="molecule type" value="Genomic_DNA"/>
</dbReference>
<dbReference type="Proteomes" id="UP000260814">
    <property type="component" value="Unassembled WGS sequence"/>
</dbReference>
<keyword evidence="1" id="KW-0378">Hydrolase</keyword>